<keyword evidence="1" id="KW-1133">Transmembrane helix</keyword>
<proteinExistence type="predicted"/>
<dbReference type="Proteomes" id="UP001059950">
    <property type="component" value="Chromosome"/>
</dbReference>
<reference evidence="2" key="1">
    <citation type="submission" date="2021-04" db="EMBL/GenBank/DDBJ databases">
        <title>Oceanospirillales bacteria with DddD are important DMSP degraders in coastal seawater.</title>
        <authorList>
            <person name="Liu J."/>
        </authorList>
    </citation>
    <scope>NUCLEOTIDE SEQUENCE</scope>
    <source>
        <strain evidence="2">GY6</strain>
    </source>
</reference>
<organism evidence="2 3">
    <name type="scientific">Amphritea atlantica</name>
    <dbReference type="NCBI Taxonomy" id="355243"/>
    <lineage>
        <taxon>Bacteria</taxon>
        <taxon>Pseudomonadati</taxon>
        <taxon>Pseudomonadota</taxon>
        <taxon>Gammaproteobacteria</taxon>
        <taxon>Oceanospirillales</taxon>
        <taxon>Oceanospirillaceae</taxon>
        <taxon>Amphritea</taxon>
    </lineage>
</organism>
<evidence type="ECO:0000313" key="2">
    <source>
        <dbReference type="EMBL" id="UTW04665.1"/>
    </source>
</evidence>
<keyword evidence="3" id="KW-1185">Reference proteome</keyword>
<evidence type="ECO:0000313" key="3">
    <source>
        <dbReference type="Proteomes" id="UP001059950"/>
    </source>
</evidence>
<keyword evidence="1" id="KW-0472">Membrane</keyword>
<name>A0ABY5GXC2_9GAMM</name>
<accession>A0ABY5GXC2</accession>
<dbReference type="PANTHER" id="PTHR34351">
    <property type="entry name" value="SLR1927 PROTEIN-RELATED"/>
    <property type="match status" value="1"/>
</dbReference>
<dbReference type="PANTHER" id="PTHR34351:SF1">
    <property type="entry name" value="SLR1927 PROTEIN"/>
    <property type="match status" value="1"/>
</dbReference>
<protein>
    <submittedName>
        <fullName evidence="2">DUF58 domain-containing protein</fullName>
    </submittedName>
</protein>
<feature type="transmembrane region" description="Helical" evidence="1">
    <location>
        <begin position="35"/>
        <end position="58"/>
    </location>
</feature>
<keyword evidence="1" id="KW-0812">Transmembrane</keyword>
<sequence>MMSGSIRQRLGRAVFDWSLRRSPRLKQLTLSQRRIYIMPSRAGFVFLTLLLVMLILAINFQNNLMFAVTFLLASLFVVTILHTYANLSGLTIRFVRGHPCFVGEQAAFDLTLTAKGNRQYESIQLRFRGGAGTAVDLIEDRQKSITLYQKTYRRGFLPADVLQIETFYPLGLFRAWTWLQVDLKSLVYPRPVEGGRLADLSGSAGTDQSRVHIGERHGGEEFSGLEPYQPGMSLKRVAWKHYARGQGMYVKQYVELNDNRRWLSWDLWPELSQEARISRLTWWVLQLHRRGEEYGLLLPGLEIVPDRGEAHRVRVLEALACFGLDCQPGVQERTP</sequence>
<feature type="transmembrane region" description="Helical" evidence="1">
    <location>
        <begin position="64"/>
        <end position="87"/>
    </location>
</feature>
<gene>
    <name evidence="2" type="ORF">KDX31_06600</name>
</gene>
<dbReference type="EMBL" id="CP073344">
    <property type="protein sequence ID" value="UTW04665.1"/>
    <property type="molecule type" value="Genomic_DNA"/>
</dbReference>
<evidence type="ECO:0000256" key="1">
    <source>
        <dbReference type="SAM" id="Phobius"/>
    </source>
</evidence>